<accession>A0ABZ2CA95</accession>
<dbReference type="Pfam" id="PF13076">
    <property type="entry name" value="Fur_reg_FbpA"/>
    <property type="match status" value="1"/>
</dbReference>
<evidence type="ECO:0000313" key="1">
    <source>
        <dbReference type="EMBL" id="WVX79958.1"/>
    </source>
</evidence>
<evidence type="ECO:0000313" key="2">
    <source>
        <dbReference type="Proteomes" id="UP001357223"/>
    </source>
</evidence>
<reference evidence="1 2" key="1">
    <citation type="submission" date="2023-10" db="EMBL/GenBank/DDBJ databases">
        <title>Niallia locisalis sp.nov. isolated from a salt pond sample.</title>
        <authorList>
            <person name="Li X.-J."/>
            <person name="Dong L."/>
        </authorList>
    </citation>
    <scope>NUCLEOTIDE SEQUENCE [LARGE SCALE GENOMIC DNA]</scope>
    <source>
        <strain evidence="1 2">DSM 29761</strain>
    </source>
</reference>
<dbReference type="InterPro" id="IPR025072">
    <property type="entry name" value="Fur_reg_FbpA"/>
</dbReference>
<proteinExistence type="predicted"/>
<sequence>MSYNLRKAVEERRKKLINKLLVCNVYKDKEELMYLTLSELENEYKSIQSNGHPHDNMGSIQWINRNKTL</sequence>
<gene>
    <name evidence="1" type="ORF">R4Z09_22120</name>
</gene>
<dbReference type="Proteomes" id="UP001357223">
    <property type="component" value="Chromosome"/>
</dbReference>
<keyword evidence="2" id="KW-1185">Reference proteome</keyword>
<name>A0ABZ2CA95_9BACI</name>
<protein>
    <submittedName>
        <fullName evidence="1">Fur-regulated basic protein FbpA</fullName>
    </submittedName>
</protein>
<dbReference type="RefSeq" id="WP_338448889.1">
    <property type="nucleotide sequence ID" value="NZ_CP137640.1"/>
</dbReference>
<organism evidence="1 2">
    <name type="scientific">Niallia oryzisoli</name>
    <dbReference type="NCBI Taxonomy" id="1737571"/>
    <lineage>
        <taxon>Bacteria</taxon>
        <taxon>Bacillati</taxon>
        <taxon>Bacillota</taxon>
        <taxon>Bacilli</taxon>
        <taxon>Bacillales</taxon>
        <taxon>Bacillaceae</taxon>
        <taxon>Niallia</taxon>
    </lineage>
</organism>
<dbReference type="EMBL" id="CP137640">
    <property type="protein sequence ID" value="WVX79958.1"/>
    <property type="molecule type" value="Genomic_DNA"/>
</dbReference>